<dbReference type="SUPFAM" id="SSF50447">
    <property type="entry name" value="Translation proteins"/>
    <property type="match status" value="1"/>
</dbReference>
<dbReference type="GO" id="GO:0003723">
    <property type="term" value="F:RNA binding"/>
    <property type="evidence" value="ECO:0007669"/>
    <property type="project" value="InterPro"/>
</dbReference>
<dbReference type="InterPro" id="IPR027417">
    <property type="entry name" value="P-loop_NTPase"/>
</dbReference>
<dbReference type="GO" id="GO:0005829">
    <property type="term" value="C:cytosol"/>
    <property type="evidence" value="ECO:0007669"/>
    <property type="project" value="TreeGrafter"/>
</dbReference>
<reference evidence="13 14" key="1">
    <citation type="journal article" date="2019" name="Nat. Microbiol.">
        <title>Mediterranean grassland soil C-N compound turnover is dependent on rainfall and depth, and is mediated by genomically divergent microorganisms.</title>
        <authorList>
            <person name="Diamond S."/>
            <person name="Andeer P.F."/>
            <person name="Li Z."/>
            <person name="Crits-Christoph A."/>
            <person name="Burstein D."/>
            <person name="Anantharaman K."/>
            <person name="Lane K.R."/>
            <person name="Thomas B.C."/>
            <person name="Pan C."/>
            <person name="Northen T.R."/>
            <person name="Banfield J.F."/>
        </authorList>
    </citation>
    <scope>NUCLEOTIDE SEQUENCE [LARGE SCALE GENOMIC DNA]</scope>
    <source>
        <strain evidence="11">WS_4</strain>
        <strain evidence="12">WS_7</strain>
    </source>
</reference>
<dbReference type="Gene3D" id="3.40.50.300">
    <property type="entry name" value="P-loop containing nucleotide triphosphate hydrolases"/>
    <property type="match status" value="1"/>
</dbReference>
<dbReference type="Pfam" id="PF00009">
    <property type="entry name" value="GTP_EFTU"/>
    <property type="match status" value="1"/>
</dbReference>
<dbReference type="GO" id="GO:0005525">
    <property type="term" value="F:GTP binding"/>
    <property type="evidence" value="ECO:0007669"/>
    <property type="project" value="UniProtKB-KW"/>
</dbReference>
<dbReference type="InterPro" id="IPR050055">
    <property type="entry name" value="EF-Tu_GTPase"/>
</dbReference>
<evidence type="ECO:0000259" key="10">
    <source>
        <dbReference type="PROSITE" id="PS51722"/>
    </source>
</evidence>
<dbReference type="PRINTS" id="PR00315">
    <property type="entry name" value="ELONGATNFCT"/>
</dbReference>
<evidence type="ECO:0000256" key="4">
    <source>
        <dbReference type="ARBA" id="ARBA00022741"/>
    </source>
</evidence>
<dbReference type="GO" id="GO:0003924">
    <property type="term" value="F:GTPase activity"/>
    <property type="evidence" value="ECO:0007669"/>
    <property type="project" value="InterPro"/>
</dbReference>
<dbReference type="AlphaFoldDB" id="A0A538TBW4"/>
<dbReference type="GO" id="GO:0003746">
    <property type="term" value="F:translation elongation factor activity"/>
    <property type="evidence" value="ECO:0007669"/>
    <property type="project" value="UniProtKB-KW"/>
</dbReference>
<accession>A0A538TBW4</accession>
<dbReference type="InterPro" id="IPR015190">
    <property type="entry name" value="Elong_fac_SelB-wing-hlx_typ-2"/>
</dbReference>
<dbReference type="EMBL" id="VBOX01000112">
    <property type="protein sequence ID" value="TMQ61120.1"/>
    <property type="molecule type" value="Genomic_DNA"/>
</dbReference>
<dbReference type="InterPro" id="IPR036388">
    <property type="entry name" value="WH-like_DNA-bd_sf"/>
</dbReference>
<dbReference type="InterPro" id="IPR005225">
    <property type="entry name" value="Small_GTP-bd"/>
</dbReference>
<dbReference type="Gene3D" id="1.10.10.2770">
    <property type="match status" value="1"/>
</dbReference>
<dbReference type="InterPro" id="IPR000795">
    <property type="entry name" value="T_Tr_GTP-bd_dom"/>
</dbReference>
<dbReference type="CDD" id="cd15491">
    <property type="entry name" value="selB_III"/>
    <property type="match status" value="1"/>
</dbReference>
<dbReference type="InterPro" id="IPR004535">
    <property type="entry name" value="Transl_elong_SelB"/>
</dbReference>
<dbReference type="Gene3D" id="1.10.10.10">
    <property type="entry name" value="Winged helix-like DNA-binding domain superfamily/Winged helix DNA-binding domain"/>
    <property type="match status" value="1"/>
</dbReference>
<protein>
    <recommendedName>
        <fullName evidence="2">Selenocysteine-specific elongation factor</fullName>
    </recommendedName>
    <alternativeName>
        <fullName evidence="8">SelB translation factor</fullName>
    </alternativeName>
</protein>
<dbReference type="NCBIfam" id="TIGR00231">
    <property type="entry name" value="small_GTP"/>
    <property type="match status" value="1"/>
</dbReference>
<dbReference type="InterPro" id="IPR004161">
    <property type="entry name" value="EFTu-like_2"/>
</dbReference>
<dbReference type="SUPFAM" id="SSF52540">
    <property type="entry name" value="P-loop containing nucleoside triphosphate hydrolases"/>
    <property type="match status" value="1"/>
</dbReference>
<evidence type="ECO:0000256" key="8">
    <source>
        <dbReference type="ARBA" id="ARBA00031615"/>
    </source>
</evidence>
<dbReference type="PANTHER" id="PTHR43721">
    <property type="entry name" value="ELONGATION FACTOR TU-RELATED"/>
    <property type="match status" value="1"/>
</dbReference>
<dbReference type="InterPro" id="IPR015191">
    <property type="entry name" value="SelB_WHD4"/>
</dbReference>
<dbReference type="CDD" id="cd03696">
    <property type="entry name" value="SelB_II"/>
    <property type="match status" value="1"/>
</dbReference>
<comment type="caution">
    <text evidence="12">The sequence shown here is derived from an EMBL/GenBank/DDBJ whole genome shotgun (WGS) entry which is preliminary data.</text>
</comment>
<dbReference type="EMBL" id="VBOU01000093">
    <property type="protein sequence ID" value="TMQ52873.1"/>
    <property type="molecule type" value="Genomic_DNA"/>
</dbReference>
<comment type="function">
    <text evidence="7">Translation factor necessary for the incorporation of selenocysteine into proteins. It probably replaces EF-Tu for the insertion of selenocysteine directed by the UGA codon. SelB binds GTP and GDP.</text>
</comment>
<evidence type="ECO:0000256" key="5">
    <source>
        <dbReference type="ARBA" id="ARBA00022917"/>
    </source>
</evidence>
<keyword evidence="12" id="KW-0251">Elongation factor</keyword>
<evidence type="ECO:0000256" key="7">
    <source>
        <dbReference type="ARBA" id="ARBA00025526"/>
    </source>
</evidence>
<evidence type="ECO:0000256" key="9">
    <source>
        <dbReference type="SAM" id="MobiDB-lite"/>
    </source>
</evidence>
<dbReference type="InterPro" id="IPR009000">
    <property type="entry name" value="Transl_B-barrel_sf"/>
</dbReference>
<feature type="region of interest" description="Disordered" evidence="9">
    <location>
        <begin position="626"/>
        <end position="647"/>
    </location>
</feature>
<keyword evidence="5" id="KW-0648">Protein biosynthesis</keyword>
<evidence type="ECO:0000256" key="6">
    <source>
        <dbReference type="ARBA" id="ARBA00023134"/>
    </source>
</evidence>
<dbReference type="PANTHER" id="PTHR43721:SF22">
    <property type="entry name" value="ELONGATION FACTOR TU, MITOCHONDRIAL"/>
    <property type="match status" value="1"/>
</dbReference>
<dbReference type="InterPro" id="IPR057335">
    <property type="entry name" value="Beta-barrel_SelB"/>
</dbReference>
<evidence type="ECO:0000256" key="3">
    <source>
        <dbReference type="ARBA" id="ARBA00022490"/>
    </source>
</evidence>
<evidence type="ECO:0000313" key="11">
    <source>
        <dbReference type="EMBL" id="TMQ52873.1"/>
    </source>
</evidence>
<dbReference type="Pfam" id="PF09107">
    <property type="entry name" value="WHD_3rd_SelB"/>
    <property type="match status" value="1"/>
</dbReference>
<comment type="subcellular location">
    <subcellularLocation>
        <location evidence="1">Cytoplasm</location>
    </subcellularLocation>
</comment>
<evidence type="ECO:0000256" key="2">
    <source>
        <dbReference type="ARBA" id="ARBA00015953"/>
    </source>
</evidence>
<evidence type="ECO:0000313" key="14">
    <source>
        <dbReference type="Proteomes" id="UP000319829"/>
    </source>
</evidence>
<dbReference type="Proteomes" id="UP000317366">
    <property type="component" value="Unassembled WGS sequence"/>
</dbReference>
<evidence type="ECO:0000313" key="13">
    <source>
        <dbReference type="Proteomes" id="UP000317366"/>
    </source>
</evidence>
<dbReference type="SUPFAM" id="SSF50465">
    <property type="entry name" value="EF-Tu/eEF-1alpha/eIF2-gamma C-terminal domain"/>
    <property type="match status" value="1"/>
</dbReference>
<sequence>MRPVVVGTAGHIDHGKTALVRRLTGIDTDRLKEEKERGISIDLGFAHRTLPSGRRVAIVDVPGHERFVKNMLAGATGIDLVLLVVAADEGVMPQTREHLAIVHLLSIDRGVVALTKSDLVDPETLAVVRSEVEELLKPTSLHGSPIVPVSAVTGEGIDALLAALDDAVDGVRGRDAAGPARLPIDRVFPVEGIGTVVTGTLWNGTVRPGDSLELLPAGSLVRVRQAQVHDQTVEEAHAGQRLALAIHGVSREDVRRGDWLATPGRYLPSRILDVRLGLLDSAPKPLGSRSRLRCHLGSSEILGRAVLLERDTLAPGEECWAQLRLEEPALAAAGDRIVIRSYSPASTIAGATVVDPAPSKRARLGADDRGRLETLWSGSVMEKLAALAEEAGPAGIAGEGAAVRLGAGAQSIAEAASSAVAAAISVDAGAKLVRLRDGRLLTPSAWRGSLDRVVRTVARYGEENKLRDGIPKGELKSLLSREVPGSVFDEALEVLLHGKGLVLKGDRVQLPDAAPRFTPEQERALADLERKLSSRGFQVPEVSELTREIPAAARPTELIRYLADSGRAVKITSELFYPRALWEDLEGRVRSHFGKSSTLTMAAFKETIQVSRKYAVPILEHLDRTGLTRRQGDERVPGPRLQSPPRP</sequence>
<organism evidence="12 13">
    <name type="scientific">Eiseniibacteriota bacterium</name>
    <dbReference type="NCBI Taxonomy" id="2212470"/>
    <lineage>
        <taxon>Bacteria</taxon>
        <taxon>Candidatus Eiseniibacteriota</taxon>
    </lineage>
</organism>
<dbReference type="SUPFAM" id="SSF46785">
    <property type="entry name" value="Winged helix' DNA-binding domain"/>
    <property type="match status" value="3"/>
</dbReference>
<dbReference type="GO" id="GO:0001514">
    <property type="term" value="P:selenocysteine incorporation"/>
    <property type="evidence" value="ECO:0007669"/>
    <property type="project" value="InterPro"/>
</dbReference>
<dbReference type="InterPro" id="IPR036390">
    <property type="entry name" value="WH_DNA-bd_sf"/>
</dbReference>
<dbReference type="NCBIfam" id="TIGR00475">
    <property type="entry name" value="selB"/>
    <property type="match status" value="1"/>
</dbReference>
<feature type="domain" description="Tr-type G" evidence="10">
    <location>
        <begin position="1"/>
        <end position="172"/>
    </location>
</feature>
<feature type="compositionally biased region" description="Basic and acidic residues" evidence="9">
    <location>
        <begin position="626"/>
        <end position="637"/>
    </location>
</feature>
<dbReference type="PROSITE" id="PS51722">
    <property type="entry name" value="G_TR_2"/>
    <property type="match status" value="1"/>
</dbReference>
<name>A0A538TBW4_UNCEI</name>
<keyword evidence="4" id="KW-0547">Nucleotide-binding</keyword>
<keyword evidence="6" id="KW-0342">GTP-binding</keyword>
<keyword evidence="3" id="KW-0963">Cytoplasm</keyword>
<dbReference type="Gene3D" id="2.40.30.10">
    <property type="entry name" value="Translation factors"/>
    <property type="match status" value="1"/>
</dbReference>
<dbReference type="Pfam" id="PF09106">
    <property type="entry name" value="WHD_2nd_SelB"/>
    <property type="match status" value="1"/>
</dbReference>
<dbReference type="CDD" id="cd04171">
    <property type="entry name" value="SelB"/>
    <property type="match status" value="1"/>
</dbReference>
<dbReference type="Pfam" id="PF03144">
    <property type="entry name" value="GTP_EFTU_D2"/>
    <property type="match status" value="1"/>
</dbReference>
<dbReference type="Proteomes" id="UP000319829">
    <property type="component" value="Unassembled WGS sequence"/>
</dbReference>
<dbReference type="Pfam" id="PF25461">
    <property type="entry name" value="Beta-barrel_SelB"/>
    <property type="match status" value="1"/>
</dbReference>
<gene>
    <name evidence="12" type="primary">selB</name>
    <name evidence="11" type="ORF">E6K74_11285</name>
    <name evidence="12" type="ORF">E6K77_11110</name>
</gene>
<evidence type="ECO:0000313" key="12">
    <source>
        <dbReference type="EMBL" id="TMQ61120.1"/>
    </source>
</evidence>
<dbReference type="InterPro" id="IPR009001">
    <property type="entry name" value="Transl_elong_EF1A/Init_IF2_C"/>
</dbReference>
<evidence type="ECO:0000256" key="1">
    <source>
        <dbReference type="ARBA" id="ARBA00004496"/>
    </source>
</evidence>
<proteinExistence type="predicted"/>